<gene>
    <name evidence="2" type="ORF">SAMN05444164_0775</name>
</gene>
<organism evidence="2 3">
    <name type="scientific">Bradyrhizobium erythrophlei</name>
    <dbReference type="NCBI Taxonomy" id="1437360"/>
    <lineage>
        <taxon>Bacteria</taxon>
        <taxon>Pseudomonadati</taxon>
        <taxon>Pseudomonadota</taxon>
        <taxon>Alphaproteobacteria</taxon>
        <taxon>Hyphomicrobiales</taxon>
        <taxon>Nitrobacteraceae</taxon>
        <taxon>Bradyrhizobium</taxon>
    </lineage>
</organism>
<feature type="domain" description="PIN" evidence="1">
    <location>
        <begin position="48"/>
        <end position="187"/>
    </location>
</feature>
<sequence>MTRTAAFARRLQHVSVQRCDDDGGRGRFHYRNHAERRCPSMVKKILFVDTNAFIQVRDLKDVPWRDLFPGATAVDLMVADAVIRELDKHKTSTNERRRSRARLALQLIDKASLEPEFALDLRNAPVRLRLAISNNARIDWSAYTRLDPMNPDHQLVAEALSFGKGSAVFSHDSGPRIRARVEGIEAYKPADEWLLPAEQTDDQRRIKQLERDAKETRPNILAGFDGLDDNMSEIEVVIPVLRPLAPEIAIRLAAEYLAEHPRTKLVHHARSQLYMPTTTWAISGYDIDRYNREYSSFEKAISAYYSDLHGHVRRMAAAAAIRYRVKNDSGIAAEGLRVEFELEGEGLLLADREDAAEYFGLQRPVVPEPPRSPMDLVSEIIPMQASAPARDPVAFYWIARPETRKHKQAVLQCADFRPRRDHSGSIFVAAAPDLPKRLSLRLDVGATNLRDPVNVSVALVVAEKEVEWSDPLVQAILPEDVRYSMTARKG</sequence>
<evidence type="ECO:0000313" key="2">
    <source>
        <dbReference type="EMBL" id="SEC00484.1"/>
    </source>
</evidence>
<dbReference type="InterPro" id="IPR002716">
    <property type="entry name" value="PIN_dom"/>
</dbReference>
<dbReference type="Proteomes" id="UP000198992">
    <property type="component" value="Unassembled WGS sequence"/>
</dbReference>
<dbReference type="Gene3D" id="3.40.50.1010">
    <property type="entry name" value="5'-nuclease"/>
    <property type="match status" value="1"/>
</dbReference>
<name>A0A1H4NZD6_9BRAD</name>
<accession>A0A1H4NZD6</accession>
<proteinExistence type="predicted"/>
<dbReference type="AlphaFoldDB" id="A0A1H4NZD6"/>
<dbReference type="EMBL" id="FNTH01000001">
    <property type="protein sequence ID" value="SEC00484.1"/>
    <property type="molecule type" value="Genomic_DNA"/>
</dbReference>
<dbReference type="Pfam" id="PF13638">
    <property type="entry name" value="PIN_4"/>
    <property type="match status" value="1"/>
</dbReference>
<evidence type="ECO:0000259" key="1">
    <source>
        <dbReference type="Pfam" id="PF13638"/>
    </source>
</evidence>
<protein>
    <submittedName>
        <fullName evidence="2">PIN domain-containing protein</fullName>
    </submittedName>
</protein>
<reference evidence="2 3" key="1">
    <citation type="submission" date="2016-10" db="EMBL/GenBank/DDBJ databases">
        <authorList>
            <person name="de Groot N.N."/>
        </authorList>
    </citation>
    <scope>NUCLEOTIDE SEQUENCE [LARGE SCALE GENOMIC DNA]</scope>
    <source>
        <strain evidence="2 3">MT12</strain>
    </source>
</reference>
<evidence type="ECO:0000313" key="3">
    <source>
        <dbReference type="Proteomes" id="UP000198992"/>
    </source>
</evidence>
<dbReference type="SUPFAM" id="SSF88723">
    <property type="entry name" value="PIN domain-like"/>
    <property type="match status" value="1"/>
</dbReference>
<dbReference type="InterPro" id="IPR029060">
    <property type="entry name" value="PIN-like_dom_sf"/>
</dbReference>